<dbReference type="SUPFAM" id="SSF48452">
    <property type="entry name" value="TPR-like"/>
    <property type="match status" value="1"/>
</dbReference>
<dbReference type="Pfam" id="PF14322">
    <property type="entry name" value="SusD-like_3"/>
    <property type="match status" value="1"/>
</dbReference>
<evidence type="ECO:0000256" key="5">
    <source>
        <dbReference type="ARBA" id="ARBA00023237"/>
    </source>
</evidence>
<evidence type="ECO:0000259" key="6">
    <source>
        <dbReference type="Pfam" id="PF07980"/>
    </source>
</evidence>
<name>A0ABV2T1E3_9BACT</name>
<evidence type="ECO:0000313" key="8">
    <source>
        <dbReference type="EMBL" id="MET6996831.1"/>
    </source>
</evidence>
<keyword evidence="4" id="KW-0472">Membrane</keyword>
<evidence type="ECO:0000256" key="2">
    <source>
        <dbReference type="ARBA" id="ARBA00006275"/>
    </source>
</evidence>
<evidence type="ECO:0000313" key="9">
    <source>
        <dbReference type="Proteomes" id="UP001549749"/>
    </source>
</evidence>
<dbReference type="Proteomes" id="UP001549749">
    <property type="component" value="Unassembled WGS sequence"/>
</dbReference>
<feature type="domain" description="RagB/SusD" evidence="6">
    <location>
        <begin position="318"/>
        <end position="575"/>
    </location>
</feature>
<keyword evidence="5" id="KW-0998">Cell outer membrane</keyword>
<keyword evidence="3" id="KW-0732">Signal</keyword>
<proteinExistence type="inferred from homology"/>
<comment type="similarity">
    <text evidence="2">Belongs to the SusD family.</text>
</comment>
<dbReference type="InterPro" id="IPR033985">
    <property type="entry name" value="SusD-like_N"/>
</dbReference>
<dbReference type="InterPro" id="IPR012944">
    <property type="entry name" value="SusD_RagB_dom"/>
</dbReference>
<organism evidence="8 9">
    <name type="scientific">Chitinophaga defluvii</name>
    <dbReference type="NCBI Taxonomy" id="3163343"/>
    <lineage>
        <taxon>Bacteria</taxon>
        <taxon>Pseudomonadati</taxon>
        <taxon>Bacteroidota</taxon>
        <taxon>Chitinophagia</taxon>
        <taxon>Chitinophagales</taxon>
        <taxon>Chitinophagaceae</taxon>
        <taxon>Chitinophaga</taxon>
    </lineage>
</organism>
<accession>A0ABV2T1E3</accession>
<dbReference type="RefSeq" id="WP_354659472.1">
    <property type="nucleotide sequence ID" value="NZ_JBEXAC010000001.1"/>
</dbReference>
<dbReference type="Pfam" id="PF07980">
    <property type="entry name" value="SusD_RagB"/>
    <property type="match status" value="1"/>
</dbReference>
<dbReference type="EMBL" id="JBEXAC010000001">
    <property type="protein sequence ID" value="MET6996831.1"/>
    <property type="molecule type" value="Genomic_DNA"/>
</dbReference>
<dbReference type="Gene3D" id="1.25.40.390">
    <property type="match status" value="1"/>
</dbReference>
<reference evidence="8 9" key="1">
    <citation type="submission" date="2024-06" db="EMBL/GenBank/DDBJ databases">
        <title>Chitinophaga defluvii sp. nov., isolated from municipal sewage.</title>
        <authorList>
            <person name="Zhang L."/>
        </authorList>
    </citation>
    <scope>NUCLEOTIDE SEQUENCE [LARGE SCALE GENOMIC DNA]</scope>
    <source>
        <strain evidence="8 9">H8</strain>
    </source>
</reference>
<sequence length="575" mass="64729">MKKSIICLFLCFLVIGCKKNPLDITPDGKISMKDVFSDQVRTEAFLNTIYGFIPYYYTAYQEWSFLAGATDEAQDAEVGNNPGVVWDWITGRLTPSFDPLAAGVDGTVNQYPTFWSGIGYANIFLQNIDNATVKGEQFKSRLKGEAQLLRAFFYLELVKKYGAMPVADKPFDNDFNYTGLKRGTFQECVDFIVKDCDAVIANPNMPLRITIENERVRFSKAIAYAIKSEALLYNASPLWNPTNDAAKWQAAAAGSKEALTALTAGGNYKLADDYGNYFLNNADFAVVPRDRETIYERRSAFPGSVMNVPSKGGIWKLGACPSQELVDSYDMQATGEPAITGYEDADHLKPIINPASGYDPAKPYEGRDPRFYATVWYNGALYDNINGNVHTVATYAGGGDQLIKSPPNRTNTHTGYYLRKFLDPKLPTGQDQVSGWKKYRLAEIYLNLAEAENEANGPTAVALDAVNAIRRRAQMPDLGGLDKEALRERIRRERRVELAIEEHRFWDVRRWKILDKTDKLVTGMEVIKNPDNSFSYKRFVTERRNAWQDKFRIFPIPIADASIVPDFSENQNPGW</sequence>
<comment type="subcellular location">
    <subcellularLocation>
        <location evidence="1">Cell outer membrane</location>
    </subcellularLocation>
</comment>
<evidence type="ECO:0000256" key="1">
    <source>
        <dbReference type="ARBA" id="ARBA00004442"/>
    </source>
</evidence>
<evidence type="ECO:0000259" key="7">
    <source>
        <dbReference type="Pfam" id="PF14322"/>
    </source>
</evidence>
<evidence type="ECO:0000256" key="4">
    <source>
        <dbReference type="ARBA" id="ARBA00023136"/>
    </source>
</evidence>
<comment type="caution">
    <text evidence="8">The sequence shown here is derived from an EMBL/GenBank/DDBJ whole genome shotgun (WGS) entry which is preliminary data.</text>
</comment>
<evidence type="ECO:0000256" key="3">
    <source>
        <dbReference type="ARBA" id="ARBA00022729"/>
    </source>
</evidence>
<protein>
    <submittedName>
        <fullName evidence="8">RagB/SusD family nutrient uptake outer membrane protein</fullName>
    </submittedName>
</protein>
<keyword evidence="9" id="KW-1185">Reference proteome</keyword>
<dbReference type="PROSITE" id="PS51257">
    <property type="entry name" value="PROKAR_LIPOPROTEIN"/>
    <property type="match status" value="1"/>
</dbReference>
<feature type="domain" description="SusD-like N-terminal" evidence="7">
    <location>
        <begin position="105"/>
        <end position="228"/>
    </location>
</feature>
<gene>
    <name evidence="8" type="ORF">ABR189_05610</name>
</gene>
<dbReference type="InterPro" id="IPR011990">
    <property type="entry name" value="TPR-like_helical_dom_sf"/>
</dbReference>